<dbReference type="SUPFAM" id="SSF52172">
    <property type="entry name" value="CheY-like"/>
    <property type="match status" value="1"/>
</dbReference>
<dbReference type="CDD" id="cd17536">
    <property type="entry name" value="REC_YesN-like"/>
    <property type="match status" value="1"/>
</dbReference>
<dbReference type="SMART" id="SM00342">
    <property type="entry name" value="HTH_ARAC"/>
    <property type="match status" value="1"/>
</dbReference>
<proteinExistence type="predicted"/>
<dbReference type="Pfam" id="PF12833">
    <property type="entry name" value="HTH_18"/>
    <property type="match status" value="1"/>
</dbReference>
<feature type="modified residue" description="4-aspartylphosphate" evidence="8">
    <location>
        <position position="55"/>
    </location>
</feature>
<evidence type="ECO:0000259" key="10">
    <source>
        <dbReference type="PROSITE" id="PS50110"/>
    </source>
</evidence>
<dbReference type="Gene3D" id="1.10.10.60">
    <property type="entry name" value="Homeodomain-like"/>
    <property type="match status" value="2"/>
</dbReference>
<evidence type="ECO:0000256" key="5">
    <source>
        <dbReference type="ARBA" id="ARBA00023015"/>
    </source>
</evidence>
<protein>
    <submittedName>
        <fullName evidence="11">Response regulator receiver</fullName>
    </submittedName>
</protein>
<dbReference type="EMBL" id="FMJE01000004">
    <property type="protein sequence ID" value="SCM81698.1"/>
    <property type="molecule type" value="Genomic_DNA"/>
</dbReference>
<keyword evidence="2" id="KW-0963">Cytoplasm</keyword>
<dbReference type="PROSITE" id="PS00041">
    <property type="entry name" value="HTH_ARAC_FAMILY_1"/>
    <property type="match status" value="1"/>
</dbReference>
<dbReference type="SUPFAM" id="SSF46689">
    <property type="entry name" value="Homeodomain-like"/>
    <property type="match status" value="2"/>
</dbReference>
<dbReference type="GO" id="GO:0003700">
    <property type="term" value="F:DNA-binding transcription factor activity"/>
    <property type="evidence" value="ECO:0007669"/>
    <property type="project" value="InterPro"/>
</dbReference>
<dbReference type="PANTHER" id="PTHR42713">
    <property type="entry name" value="HISTIDINE KINASE-RELATED"/>
    <property type="match status" value="1"/>
</dbReference>
<dbReference type="PROSITE" id="PS50110">
    <property type="entry name" value="RESPONSE_REGULATORY"/>
    <property type="match status" value="1"/>
</dbReference>
<dbReference type="PANTHER" id="PTHR42713:SF3">
    <property type="entry name" value="TRANSCRIPTIONAL REGULATORY PROTEIN HPTR"/>
    <property type="match status" value="1"/>
</dbReference>
<keyword evidence="6" id="KW-0238">DNA-binding</keyword>
<dbReference type="Gene3D" id="3.40.50.2300">
    <property type="match status" value="1"/>
</dbReference>
<dbReference type="InterPro" id="IPR001789">
    <property type="entry name" value="Sig_transdc_resp-reg_receiver"/>
</dbReference>
<dbReference type="InterPro" id="IPR011006">
    <property type="entry name" value="CheY-like_superfamily"/>
</dbReference>
<evidence type="ECO:0000256" key="4">
    <source>
        <dbReference type="ARBA" id="ARBA00023012"/>
    </source>
</evidence>
<evidence type="ECO:0000256" key="1">
    <source>
        <dbReference type="ARBA" id="ARBA00004496"/>
    </source>
</evidence>
<dbReference type="AlphaFoldDB" id="A0A212LVZ8"/>
<dbReference type="InterPro" id="IPR009057">
    <property type="entry name" value="Homeodomain-like_sf"/>
</dbReference>
<keyword evidence="3 8" id="KW-0597">Phosphoprotein</keyword>
<dbReference type="Pfam" id="PF00072">
    <property type="entry name" value="Response_reg"/>
    <property type="match status" value="1"/>
</dbReference>
<evidence type="ECO:0000256" key="3">
    <source>
        <dbReference type="ARBA" id="ARBA00022553"/>
    </source>
</evidence>
<sequence>MYKMIIADDEPAVRRYLRYIVNQHNLPFEICGEAADGEQAVQLVDRYQPEFVILDINMPVMNGLEAAEIIREKHRDTIIYILTAYGQFEYAQQALRTQVADYLLKPIKPDQLADTLRKGISSALSQRIACQRLQRMERQIAKDKPVVNRQKLFELLKNDGDNPQTLPLLQRISAKEDFFPAAVLSASYWPGSGSSHMEGLGKRLLQEGVELFGGHAIVTSFSEELVMIFNRWDYDVRCMLQHQLEEWEQKYGITFCAAVSLVVRPSQLGADYKKAKKKRATGLFWRQQGLLVIDSAVDGSAEMDCEAVQKQIRECLLERKPDGAKKAFYQFLSEAKERACQPEAVHAAVIKIVNKLIEKYAEYIISDKDASLLRKKIISEVNQASSVAELEQCLYSLIDSLESKLGSADQNSAGQAVKWAVEYINNNYHKDLTLEQFAEKLFMSTGYFCRIFKKHAGEGYAAYLTSVRLEKAREILLSGKYTVAEVAHMVGFRDASYFSSVFKKHYRQSPSMLVASITKSGS</sequence>
<name>A0A212LVZ8_9FIRM</name>
<dbReference type="InterPro" id="IPR051552">
    <property type="entry name" value="HptR"/>
</dbReference>
<evidence type="ECO:0000259" key="9">
    <source>
        <dbReference type="PROSITE" id="PS01124"/>
    </source>
</evidence>
<keyword evidence="4" id="KW-0902">Two-component regulatory system</keyword>
<comment type="subcellular location">
    <subcellularLocation>
        <location evidence="1">Cytoplasm</location>
    </subcellularLocation>
</comment>
<feature type="domain" description="HTH araC/xylS-type" evidence="9">
    <location>
        <begin position="418"/>
        <end position="516"/>
    </location>
</feature>
<evidence type="ECO:0000256" key="8">
    <source>
        <dbReference type="PROSITE-ProRule" id="PRU00169"/>
    </source>
</evidence>
<keyword evidence="7" id="KW-0804">Transcription</keyword>
<dbReference type="GO" id="GO:0005737">
    <property type="term" value="C:cytoplasm"/>
    <property type="evidence" value="ECO:0007669"/>
    <property type="project" value="UniProtKB-SubCell"/>
</dbReference>
<dbReference type="InterPro" id="IPR018062">
    <property type="entry name" value="HTH_AraC-typ_CS"/>
</dbReference>
<organism evidence="11">
    <name type="scientific">uncultured Sporomusa sp</name>
    <dbReference type="NCBI Taxonomy" id="307249"/>
    <lineage>
        <taxon>Bacteria</taxon>
        <taxon>Bacillati</taxon>
        <taxon>Bacillota</taxon>
        <taxon>Negativicutes</taxon>
        <taxon>Selenomonadales</taxon>
        <taxon>Sporomusaceae</taxon>
        <taxon>Sporomusa</taxon>
        <taxon>environmental samples</taxon>
    </lineage>
</organism>
<dbReference type="RefSeq" id="WP_075752995.1">
    <property type="nucleotide sequence ID" value="NZ_LT608335.1"/>
</dbReference>
<dbReference type="GO" id="GO:0000160">
    <property type="term" value="P:phosphorelay signal transduction system"/>
    <property type="evidence" value="ECO:0007669"/>
    <property type="project" value="UniProtKB-KW"/>
</dbReference>
<feature type="domain" description="Response regulatory" evidence="10">
    <location>
        <begin position="3"/>
        <end position="120"/>
    </location>
</feature>
<dbReference type="PROSITE" id="PS01124">
    <property type="entry name" value="HTH_ARAC_FAMILY_2"/>
    <property type="match status" value="1"/>
</dbReference>
<evidence type="ECO:0000256" key="7">
    <source>
        <dbReference type="ARBA" id="ARBA00023163"/>
    </source>
</evidence>
<reference evidence="11" key="1">
    <citation type="submission" date="2016-08" db="EMBL/GenBank/DDBJ databases">
        <authorList>
            <person name="Seilhamer J.J."/>
        </authorList>
    </citation>
    <scope>NUCLEOTIDE SEQUENCE</scope>
    <source>
        <strain evidence="11">86</strain>
    </source>
</reference>
<evidence type="ECO:0000313" key="11">
    <source>
        <dbReference type="EMBL" id="SCM81698.1"/>
    </source>
</evidence>
<dbReference type="SMART" id="SM00448">
    <property type="entry name" value="REC"/>
    <property type="match status" value="1"/>
</dbReference>
<evidence type="ECO:0000256" key="2">
    <source>
        <dbReference type="ARBA" id="ARBA00022490"/>
    </source>
</evidence>
<dbReference type="InterPro" id="IPR018060">
    <property type="entry name" value="HTH_AraC"/>
</dbReference>
<dbReference type="GO" id="GO:0043565">
    <property type="term" value="F:sequence-specific DNA binding"/>
    <property type="evidence" value="ECO:0007669"/>
    <property type="project" value="InterPro"/>
</dbReference>
<accession>A0A212LVZ8</accession>
<evidence type="ECO:0000256" key="6">
    <source>
        <dbReference type="ARBA" id="ARBA00023125"/>
    </source>
</evidence>
<keyword evidence="5" id="KW-0805">Transcription regulation</keyword>
<gene>
    <name evidence="11" type="ORF">KL86SPO_40182</name>
</gene>